<evidence type="ECO:0000313" key="2">
    <source>
        <dbReference type="Proteomes" id="UP000237105"/>
    </source>
</evidence>
<comment type="caution">
    <text evidence="1">The sequence shown here is derived from an EMBL/GenBank/DDBJ whole genome shotgun (WGS) entry which is preliminary data.</text>
</comment>
<gene>
    <name evidence="1" type="ORF">PanWU01x14_270020</name>
</gene>
<proteinExistence type="predicted"/>
<dbReference type="EMBL" id="JXTB01000359">
    <property type="protein sequence ID" value="PON44066.1"/>
    <property type="molecule type" value="Genomic_DNA"/>
</dbReference>
<dbReference type="Proteomes" id="UP000237105">
    <property type="component" value="Unassembled WGS sequence"/>
</dbReference>
<dbReference type="AlphaFoldDB" id="A0A2P5B5K9"/>
<organism evidence="1 2">
    <name type="scientific">Parasponia andersonii</name>
    <name type="common">Sponia andersonii</name>
    <dbReference type="NCBI Taxonomy" id="3476"/>
    <lineage>
        <taxon>Eukaryota</taxon>
        <taxon>Viridiplantae</taxon>
        <taxon>Streptophyta</taxon>
        <taxon>Embryophyta</taxon>
        <taxon>Tracheophyta</taxon>
        <taxon>Spermatophyta</taxon>
        <taxon>Magnoliopsida</taxon>
        <taxon>eudicotyledons</taxon>
        <taxon>Gunneridae</taxon>
        <taxon>Pentapetalae</taxon>
        <taxon>rosids</taxon>
        <taxon>fabids</taxon>
        <taxon>Rosales</taxon>
        <taxon>Cannabaceae</taxon>
        <taxon>Parasponia</taxon>
    </lineage>
</organism>
<sequence>MSLEEELDFSTMILWAQAHGLSMELLSMENARKIGDMVGRVIELDKACNRLFSLEEVPQNESGTPYY</sequence>
<reference evidence="2" key="1">
    <citation type="submission" date="2016-06" db="EMBL/GenBank/DDBJ databases">
        <title>Parallel loss of symbiosis genes in relatives of nitrogen-fixing non-legume Parasponia.</title>
        <authorList>
            <person name="Van Velzen R."/>
            <person name="Holmer R."/>
            <person name="Bu F."/>
            <person name="Rutten L."/>
            <person name="Van Zeijl A."/>
            <person name="Liu W."/>
            <person name="Santuari L."/>
            <person name="Cao Q."/>
            <person name="Sharma T."/>
            <person name="Shen D."/>
            <person name="Roswanjaya Y."/>
            <person name="Wardhani T."/>
            <person name="Kalhor M.S."/>
            <person name="Jansen J."/>
            <person name="Van den Hoogen J."/>
            <person name="Gungor B."/>
            <person name="Hartog M."/>
            <person name="Hontelez J."/>
            <person name="Verver J."/>
            <person name="Yang W.-C."/>
            <person name="Schijlen E."/>
            <person name="Repin R."/>
            <person name="Schilthuizen M."/>
            <person name="Schranz E."/>
            <person name="Heidstra R."/>
            <person name="Miyata K."/>
            <person name="Fedorova E."/>
            <person name="Kohlen W."/>
            <person name="Bisseling T."/>
            <person name="Smit S."/>
            <person name="Geurts R."/>
        </authorList>
    </citation>
    <scope>NUCLEOTIDE SEQUENCE [LARGE SCALE GENOMIC DNA]</scope>
    <source>
        <strain evidence="2">cv. WU1-14</strain>
    </source>
</reference>
<accession>A0A2P5B5K9</accession>
<name>A0A2P5B5K9_PARAD</name>
<evidence type="ECO:0000313" key="1">
    <source>
        <dbReference type="EMBL" id="PON44066.1"/>
    </source>
</evidence>
<keyword evidence="2" id="KW-1185">Reference proteome</keyword>
<dbReference type="OrthoDB" id="852325at2759"/>
<protein>
    <submittedName>
        <fullName evidence="1">Uncharacterized protein</fullName>
    </submittedName>
</protein>